<evidence type="ECO:0000313" key="1">
    <source>
        <dbReference type="EMBL" id="OHT09568.1"/>
    </source>
</evidence>
<dbReference type="AlphaFoldDB" id="A0A1J4KF62"/>
<dbReference type="Proteomes" id="UP000179807">
    <property type="component" value="Unassembled WGS sequence"/>
</dbReference>
<proteinExistence type="predicted"/>
<evidence type="ECO:0000313" key="2">
    <source>
        <dbReference type="Proteomes" id="UP000179807"/>
    </source>
</evidence>
<dbReference type="EMBL" id="MLAK01000636">
    <property type="protein sequence ID" value="OHT09568.1"/>
    <property type="molecule type" value="Genomic_DNA"/>
</dbReference>
<protein>
    <recommendedName>
        <fullName evidence="3">KATNIP domain-containing protein</fullName>
    </recommendedName>
</protein>
<sequence>MMKNLALSRKTTLPCLIPPQAKHYPLKNPAEISSRSIANNLQLFKRLSMTSSQFHKKLLASSRNLTVSTRKVIVKIFSKWGSSKYVECTEINAMNESMKSLPIDSVDIYPKEKWNETLSNLINHKISEDDGWKCEFENSSENCNNNINISDISEIMSYDTSVFHTQNFICLIFKVHADQPVSYLRFFSNSENFIKDVEVWEEGRLCYRGEISREFGAVIHLNPTPYNITRRLSNILFDANELKYSRDCYGIIPQIFAKTVTFTFFENYSSDPEKKNIFGLNEVQFFDNEKNLIPEEAIEKVVYEKCNFVESCKYPVEPPILLCSWCIRGFEGMTPKLTVTFRQKYAISKIRIVNLSALEYSTEYGVAKMKIDLEGQTLFIGKLFQDMLRKDSWKAENYVFINDLTHRKCQQNNNKEKVEE</sequence>
<accession>A0A1J4KF62</accession>
<gene>
    <name evidence="1" type="ORF">TRFO_21531</name>
</gene>
<name>A0A1J4KF62_9EUKA</name>
<keyword evidence="2" id="KW-1185">Reference proteome</keyword>
<dbReference type="OrthoDB" id="10668365at2759"/>
<dbReference type="GeneID" id="94836736"/>
<evidence type="ECO:0008006" key="3">
    <source>
        <dbReference type="Google" id="ProtNLM"/>
    </source>
</evidence>
<dbReference type="RefSeq" id="XP_068362704.1">
    <property type="nucleotide sequence ID" value="XM_068502032.1"/>
</dbReference>
<organism evidence="1 2">
    <name type="scientific">Tritrichomonas foetus</name>
    <dbReference type="NCBI Taxonomy" id="1144522"/>
    <lineage>
        <taxon>Eukaryota</taxon>
        <taxon>Metamonada</taxon>
        <taxon>Parabasalia</taxon>
        <taxon>Tritrichomonadida</taxon>
        <taxon>Tritrichomonadidae</taxon>
        <taxon>Tritrichomonas</taxon>
    </lineage>
</organism>
<comment type="caution">
    <text evidence="1">The sequence shown here is derived from an EMBL/GenBank/DDBJ whole genome shotgun (WGS) entry which is preliminary data.</text>
</comment>
<reference evidence="1" key="1">
    <citation type="submission" date="2016-10" db="EMBL/GenBank/DDBJ databases">
        <authorList>
            <person name="Benchimol M."/>
            <person name="Almeida L.G."/>
            <person name="Vasconcelos A.T."/>
            <person name="Perreira-Neves A."/>
            <person name="Rosa I.A."/>
            <person name="Tasca T."/>
            <person name="Bogo M.R."/>
            <person name="de Souza W."/>
        </authorList>
    </citation>
    <scope>NUCLEOTIDE SEQUENCE [LARGE SCALE GENOMIC DNA]</scope>
    <source>
        <strain evidence="1">K</strain>
    </source>
</reference>
<dbReference type="VEuPathDB" id="TrichDB:TRFO_21531"/>